<dbReference type="AlphaFoldDB" id="A0A368GVL1"/>
<accession>A0A368GVL1</accession>
<dbReference type="EMBL" id="JOJR01000059">
    <property type="protein sequence ID" value="RCN47638.1"/>
    <property type="molecule type" value="Genomic_DNA"/>
</dbReference>
<proteinExistence type="predicted"/>
<gene>
    <name evidence="2" type="ORF">ANCCAN_06304</name>
</gene>
<dbReference type="Proteomes" id="UP000252519">
    <property type="component" value="Unassembled WGS sequence"/>
</dbReference>
<sequence length="74" mass="7926">MLGASSLDPSSSASPWHSTSSAVGHPSSSSRPPKSVHSPPKTEADTSASFSHDVKEEYSRPLLFILENQNLIFD</sequence>
<evidence type="ECO:0000256" key="1">
    <source>
        <dbReference type="SAM" id="MobiDB-lite"/>
    </source>
</evidence>
<keyword evidence="3" id="KW-1185">Reference proteome</keyword>
<comment type="caution">
    <text evidence="2">The sequence shown here is derived from an EMBL/GenBank/DDBJ whole genome shotgun (WGS) entry which is preliminary data.</text>
</comment>
<name>A0A368GVL1_ANCCA</name>
<feature type="region of interest" description="Disordered" evidence="1">
    <location>
        <begin position="1"/>
        <end position="53"/>
    </location>
</feature>
<evidence type="ECO:0000313" key="2">
    <source>
        <dbReference type="EMBL" id="RCN47638.1"/>
    </source>
</evidence>
<reference evidence="2 3" key="1">
    <citation type="submission" date="2014-10" db="EMBL/GenBank/DDBJ databases">
        <title>Draft genome of the hookworm Ancylostoma caninum.</title>
        <authorList>
            <person name="Mitreva M."/>
        </authorList>
    </citation>
    <scope>NUCLEOTIDE SEQUENCE [LARGE SCALE GENOMIC DNA]</scope>
    <source>
        <strain evidence="2 3">Baltimore</strain>
    </source>
</reference>
<evidence type="ECO:0000313" key="3">
    <source>
        <dbReference type="Proteomes" id="UP000252519"/>
    </source>
</evidence>
<protein>
    <submittedName>
        <fullName evidence="2">Uncharacterized protein</fullName>
    </submittedName>
</protein>
<dbReference type="STRING" id="29170.A0A368GVL1"/>
<feature type="compositionally biased region" description="Low complexity" evidence="1">
    <location>
        <begin position="1"/>
        <end position="39"/>
    </location>
</feature>
<organism evidence="2 3">
    <name type="scientific">Ancylostoma caninum</name>
    <name type="common">Dog hookworm</name>
    <dbReference type="NCBI Taxonomy" id="29170"/>
    <lineage>
        <taxon>Eukaryota</taxon>
        <taxon>Metazoa</taxon>
        <taxon>Ecdysozoa</taxon>
        <taxon>Nematoda</taxon>
        <taxon>Chromadorea</taxon>
        <taxon>Rhabditida</taxon>
        <taxon>Rhabditina</taxon>
        <taxon>Rhabditomorpha</taxon>
        <taxon>Strongyloidea</taxon>
        <taxon>Ancylostomatidae</taxon>
        <taxon>Ancylostomatinae</taxon>
        <taxon>Ancylostoma</taxon>
    </lineage>
</organism>